<evidence type="ECO:0000313" key="2">
    <source>
        <dbReference type="EMBL" id="TNN50342.1"/>
    </source>
</evidence>
<gene>
    <name evidence="2" type="ORF">EYF80_039470</name>
</gene>
<dbReference type="EMBL" id="SRLO01000621">
    <property type="protein sequence ID" value="TNN50342.1"/>
    <property type="molecule type" value="Genomic_DNA"/>
</dbReference>
<dbReference type="AlphaFoldDB" id="A0A4Z2GCI7"/>
<proteinExistence type="predicted"/>
<feature type="compositionally biased region" description="Polar residues" evidence="1">
    <location>
        <begin position="12"/>
        <end position="21"/>
    </location>
</feature>
<accession>A0A4Z2GCI7</accession>
<evidence type="ECO:0000313" key="3">
    <source>
        <dbReference type="Proteomes" id="UP000314294"/>
    </source>
</evidence>
<feature type="compositionally biased region" description="Basic and acidic residues" evidence="1">
    <location>
        <begin position="1"/>
        <end position="11"/>
    </location>
</feature>
<organism evidence="2 3">
    <name type="scientific">Liparis tanakae</name>
    <name type="common">Tanaka's snailfish</name>
    <dbReference type="NCBI Taxonomy" id="230148"/>
    <lineage>
        <taxon>Eukaryota</taxon>
        <taxon>Metazoa</taxon>
        <taxon>Chordata</taxon>
        <taxon>Craniata</taxon>
        <taxon>Vertebrata</taxon>
        <taxon>Euteleostomi</taxon>
        <taxon>Actinopterygii</taxon>
        <taxon>Neopterygii</taxon>
        <taxon>Teleostei</taxon>
        <taxon>Neoteleostei</taxon>
        <taxon>Acanthomorphata</taxon>
        <taxon>Eupercaria</taxon>
        <taxon>Perciformes</taxon>
        <taxon>Cottioidei</taxon>
        <taxon>Cottales</taxon>
        <taxon>Liparidae</taxon>
        <taxon>Liparis</taxon>
    </lineage>
</organism>
<keyword evidence="3" id="KW-1185">Reference proteome</keyword>
<sequence length="61" mass="6723">MQNYKAVDKSNTDNPSISSLTPPDGLMVFLFLSAGESFPTTFICGSQDPSSGWHRARSEIW</sequence>
<evidence type="ECO:0000256" key="1">
    <source>
        <dbReference type="SAM" id="MobiDB-lite"/>
    </source>
</evidence>
<comment type="caution">
    <text evidence="2">The sequence shown here is derived from an EMBL/GenBank/DDBJ whole genome shotgun (WGS) entry which is preliminary data.</text>
</comment>
<name>A0A4Z2GCI7_9TELE</name>
<dbReference type="Proteomes" id="UP000314294">
    <property type="component" value="Unassembled WGS sequence"/>
</dbReference>
<reference evidence="2 3" key="1">
    <citation type="submission" date="2019-03" db="EMBL/GenBank/DDBJ databases">
        <title>First draft genome of Liparis tanakae, snailfish: a comprehensive survey of snailfish specific genes.</title>
        <authorList>
            <person name="Kim W."/>
            <person name="Song I."/>
            <person name="Jeong J.-H."/>
            <person name="Kim D."/>
            <person name="Kim S."/>
            <person name="Ryu S."/>
            <person name="Song J.Y."/>
            <person name="Lee S.K."/>
        </authorList>
    </citation>
    <scope>NUCLEOTIDE SEQUENCE [LARGE SCALE GENOMIC DNA]</scope>
    <source>
        <tissue evidence="2">Muscle</tissue>
    </source>
</reference>
<protein>
    <submittedName>
        <fullName evidence="2">Uncharacterized protein</fullName>
    </submittedName>
</protein>
<feature type="region of interest" description="Disordered" evidence="1">
    <location>
        <begin position="1"/>
        <end position="22"/>
    </location>
</feature>